<keyword evidence="5" id="KW-1185">Reference proteome</keyword>
<dbReference type="InterPro" id="IPR007201">
    <property type="entry name" value="Mei2-like_Rrm_C"/>
</dbReference>
<accession>A0A3D8R8H3</accession>
<evidence type="ECO:0000259" key="3">
    <source>
        <dbReference type="Pfam" id="PF04059"/>
    </source>
</evidence>
<dbReference type="CDD" id="cd00590">
    <property type="entry name" value="RRM_SF"/>
    <property type="match status" value="1"/>
</dbReference>
<dbReference type="PANTHER" id="PTHR23189">
    <property type="entry name" value="RNA RECOGNITION MOTIF-CONTAINING"/>
    <property type="match status" value="1"/>
</dbReference>
<dbReference type="Proteomes" id="UP000256328">
    <property type="component" value="Unassembled WGS sequence"/>
</dbReference>
<dbReference type="InterPro" id="IPR035979">
    <property type="entry name" value="RBD_domain_sf"/>
</dbReference>
<comment type="caution">
    <text evidence="4">The sequence shown here is derived from an EMBL/GenBank/DDBJ whole genome shotgun (WGS) entry which is preliminary data.</text>
</comment>
<dbReference type="EMBL" id="PDLN01000012">
    <property type="protein sequence ID" value="RDW70208.1"/>
    <property type="molecule type" value="Genomic_DNA"/>
</dbReference>
<sequence>MASSAKKFAHVQSPLSSDGADDSFGSTPETKFTSFSPEELRAGGTMHNAPKPAKPMSQDPFVSTGSRRKGEQKLSATAAAFQPFALPSGPVLPVVAQGSLPMPGTKQYLENVVASHSTMSPAKERTHAGIFSTDAGVTRCIEVSVLTDGNARELIDRFIKQAQMNGHTLPSAQKQVVGTGKVAYLRLSDVNSSTLAYVTLKATHGNDCNVIYIKPEEFAQVVDPTHNVVTSRHEGQVQLKANYPAGSHLFKEEFEESLRGILSNEGGPLYAWARQPATESNTFSMIAEFSDVFDAVKAIQKCNGRIIGSVILRVGSWTPDLPDQPYQHGVASTPTRDQSGLTHAFGEFSIGSKNSTSSSPMARMTPAHSGVLYGNNNYHYAVLPPSMDMGGVYSTSGMAYDPQMNPHNTPSRMPYDATGTGQSYAQTGVGPYTPSFYPAHSPSIPRLLGSFSDSPTSAGQANVVGRLTIRRQHATQGTPVRGRYRLSGPQINHNYVDVEKIKTGRDVRTTIMLRNIPNKITVEMLIKIVNETSFGMYDFLYLRIDFSNDCNVGYCFMNFEDPLNIVPFIYARANQKWHHFKSDKVAEISYATIQGKDCLIQKFRNSSVMLEPPHYRPKLFFTHNDPLGRVGQEQEFPPSDNASKLKRSCENAEHVGLFAPNAGQSGRDERRRRSQYDRGTSFSEREEYGDDYDFAPCQFLDVIYVGDVGLEATTLGSNKAVWPDDFGRHGWNQHQLKLSPWYDKLQILAHIGSFLGATWTTCFQSRIPQDACLPSLTACASSKQFSSIAVILR</sequence>
<dbReference type="Pfam" id="PF04059">
    <property type="entry name" value="RRM_2"/>
    <property type="match status" value="1"/>
</dbReference>
<evidence type="ECO:0000313" key="5">
    <source>
        <dbReference type="Proteomes" id="UP000256328"/>
    </source>
</evidence>
<feature type="compositionally biased region" description="Basic and acidic residues" evidence="2">
    <location>
        <begin position="666"/>
        <end position="676"/>
    </location>
</feature>
<dbReference type="AlphaFoldDB" id="A0A3D8R8H3"/>
<proteinExistence type="predicted"/>
<dbReference type="OrthoDB" id="417481at2759"/>
<dbReference type="SUPFAM" id="SSF54928">
    <property type="entry name" value="RNA-binding domain, RBD"/>
    <property type="match status" value="1"/>
</dbReference>
<feature type="domain" description="Mei2-like C-terminal RNA recognition motif" evidence="3">
    <location>
        <begin position="508"/>
        <end position="604"/>
    </location>
</feature>
<feature type="compositionally biased region" description="Polar residues" evidence="2">
    <location>
        <begin position="24"/>
        <end position="36"/>
    </location>
</feature>
<gene>
    <name evidence="4" type="ORF">BP5796_08605</name>
</gene>
<reference evidence="4 5" key="1">
    <citation type="journal article" date="2018" name="IMA Fungus">
        <title>IMA Genome-F 9: Draft genome sequence of Annulohypoxylon stygium, Aspergillus mulundensis, Berkeleyomyces basicola (syn. Thielaviopsis basicola), Ceratocystis smalleyi, two Cercospora beticola strains, Coleophoma cylindrospora, Fusarium fracticaudum, Phialophora cf. hyalina, and Morchella septimelata.</title>
        <authorList>
            <person name="Wingfield B.D."/>
            <person name="Bills G.F."/>
            <person name="Dong Y."/>
            <person name="Huang W."/>
            <person name="Nel W.J."/>
            <person name="Swalarsk-Parry B.S."/>
            <person name="Vaghefi N."/>
            <person name="Wilken P.M."/>
            <person name="An Z."/>
            <person name="de Beer Z.W."/>
            <person name="De Vos L."/>
            <person name="Chen L."/>
            <person name="Duong T.A."/>
            <person name="Gao Y."/>
            <person name="Hammerbacher A."/>
            <person name="Kikkert J.R."/>
            <person name="Li Y."/>
            <person name="Li H."/>
            <person name="Li K."/>
            <person name="Li Q."/>
            <person name="Liu X."/>
            <person name="Ma X."/>
            <person name="Naidoo K."/>
            <person name="Pethybridge S.J."/>
            <person name="Sun J."/>
            <person name="Steenkamp E.T."/>
            <person name="van der Nest M.A."/>
            <person name="van Wyk S."/>
            <person name="Wingfield M.J."/>
            <person name="Xiong C."/>
            <person name="Yue Q."/>
            <person name="Zhang X."/>
        </authorList>
    </citation>
    <scope>NUCLEOTIDE SEQUENCE [LARGE SCALE GENOMIC DNA]</scope>
    <source>
        <strain evidence="4 5">BP5796</strain>
    </source>
</reference>
<keyword evidence="1" id="KW-0694">RNA-binding</keyword>
<feature type="region of interest" description="Disordered" evidence="2">
    <location>
        <begin position="1"/>
        <end position="73"/>
    </location>
</feature>
<evidence type="ECO:0000256" key="1">
    <source>
        <dbReference type="ARBA" id="ARBA00022884"/>
    </source>
</evidence>
<evidence type="ECO:0000256" key="2">
    <source>
        <dbReference type="SAM" id="MobiDB-lite"/>
    </source>
</evidence>
<evidence type="ECO:0000313" key="4">
    <source>
        <dbReference type="EMBL" id="RDW70208.1"/>
    </source>
</evidence>
<dbReference type="GO" id="GO:0003723">
    <property type="term" value="F:RNA binding"/>
    <property type="evidence" value="ECO:0007669"/>
    <property type="project" value="UniProtKB-KW"/>
</dbReference>
<feature type="region of interest" description="Disordered" evidence="2">
    <location>
        <begin position="658"/>
        <end position="684"/>
    </location>
</feature>
<protein>
    <recommendedName>
        <fullName evidence="3">Mei2-like C-terminal RNA recognition motif domain-containing protein</fullName>
    </recommendedName>
</protein>
<name>A0A3D8R8H3_9HELO</name>
<organism evidence="4 5">
    <name type="scientific">Coleophoma crateriformis</name>
    <dbReference type="NCBI Taxonomy" id="565419"/>
    <lineage>
        <taxon>Eukaryota</taxon>
        <taxon>Fungi</taxon>
        <taxon>Dikarya</taxon>
        <taxon>Ascomycota</taxon>
        <taxon>Pezizomycotina</taxon>
        <taxon>Leotiomycetes</taxon>
        <taxon>Helotiales</taxon>
        <taxon>Dermateaceae</taxon>
        <taxon>Coleophoma</taxon>
    </lineage>
</organism>